<gene>
    <name evidence="1" type="ORF">HPB50_023971</name>
</gene>
<accession>A0ACB7S504</accession>
<name>A0ACB7S504_HYAAI</name>
<dbReference type="EMBL" id="CM023486">
    <property type="protein sequence ID" value="KAH6929172.1"/>
    <property type="molecule type" value="Genomic_DNA"/>
</dbReference>
<organism evidence="1 2">
    <name type="scientific">Hyalomma asiaticum</name>
    <name type="common">Tick</name>
    <dbReference type="NCBI Taxonomy" id="266040"/>
    <lineage>
        <taxon>Eukaryota</taxon>
        <taxon>Metazoa</taxon>
        <taxon>Ecdysozoa</taxon>
        <taxon>Arthropoda</taxon>
        <taxon>Chelicerata</taxon>
        <taxon>Arachnida</taxon>
        <taxon>Acari</taxon>
        <taxon>Parasitiformes</taxon>
        <taxon>Ixodida</taxon>
        <taxon>Ixodoidea</taxon>
        <taxon>Ixodidae</taxon>
        <taxon>Hyalomminae</taxon>
        <taxon>Hyalomma</taxon>
    </lineage>
</organism>
<comment type="caution">
    <text evidence="1">The sequence shown here is derived from an EMBL/GenBank/DDBJ whole genome shotgun (WGS) entry which is preliminary data.</text>
</comment>
<reference evidence="1" key="1">
    <citation type="submission" date="2020-05" db="EMBL/GenBank/DDBJ databases">
        <title>Large-scale comparative analyses of tick genomes elucidate their genetic diversity and vector capacities.</title>
        <authorList>
            <person name="Jia N."/>
            <person name="Wang J."/>
            <person name="Shi W."/>
            <person name="Du L."/>
            <person name="Sun Y."/>
            <person name="Zhan W."/>
            <person name="Jiang J."/>
            <person name="Wang Q."/>
            <person name="Zhang B."/>
            <person name="Ji P."/>
            <person name="Sakyi L.B."/>
            <person name="Cui X."/>
            <person name="Yuan T."/>
            <person name="Jiang B."/>
            <person name="Yang W."/>
            <person name="Lam T.T.-Y."/>
            <person name="Chang Q."/>
            <person name="Ding S."/>
            <person name="Wang X."/>
            <person name="Zhu J."/>
            <person name="Ruan X."/>
            <person name="Zhao L."/>
            <person name="Wei J."/>
            <person name="Que T."/>
            <person name="Du C."/>
            <person name="Cheng J."/>
            <person name="Dai P."/>
            <person name="Han X."/>
            <person name="Huang E."/>
            <person name="Gao Y."/>
            <person name="Liu J."/>
            <person name="Shao H."/>
            <person name="Ye R."/>
            <person name="Li L."/>
            <person name="Wei W."/>
            <person name="Wang X."/>
            <person name="Wang C."/>
            <person name="Yang T."/>
            <person name="Huo Q."/>
            <person name="Li W."/>
            <person name="Guo W."/>
            <person name="Chen H."/>
            <person name="Zhou L."/>
            <person name="Ni X."/>
            <person name="Tian J."/>
            <person name="Zhou Y."/>
            <person name="Sheng Y."/>
            <person name="Liu T."/>
            <person name="Pan Y."/>
            <person name="Xia L."/>
            <person name="Li J."/>
            <person name="Zhao F."/>
            <person name="Cao W."/>
        </authorList>
    </citation>
    <scope>NUCLEOTIDE SEQUENCE</scope>
    <source>
        <strain evidence="1">Hyas-2018</strain>
    </source>
</reference>
<dbReference type="Proteomes" id="UP000821845">
    <property type="component" value="Chromosome 6"/>
</dbReference>
<proteinExistence type="predicted"/>
<protein>
    <submittedName>
        <fullName evidence="1">Uncharacterized protein</fullName>
    </submittedName>
</protein>
<sequence>MVANARHHKPLVSAGIHPLPALSRSLCAKILLSRLIIPPTPATSTFHAYHKKTCPRSLKESFLRQIEKLQMAGYPEMEILTTCHKLIKWGIVRKCECAFIYTCERGNGRVGRREERERTAREGAAKHCTYPLLHSLHTRGSSVELPRCERPHTPERAPPLHSLSATPPAPPAPVARGEEKRTRPQLLLWERE</sequence>
<evidence type="ECO:0000313" key="2">
    <source>
        <dbReference type="Proteomes" id="UP000821845"/>
    </source>
</evidence>
<keyword evidence="2" id="KW-1185">Reference proteome</keyword>
<evidence type="ECO:0000313" key="1">
    <source>
        <dbReference type="EMBL" id="KAH6929172.1"/>
    </source>
</evidence>